<feature type="transmembrane region" description="Helical" evidence="1">
    <location>
        <begin position="162"/>
        <end position="188"/>
    </location>
</feature>
<dbReference type="Proteomes" id="UP000030758">
    <property type="component" value="Unassembled WGS sequence"/>
</dbReference>
<proteinExistence type="predicted"/>
<keyword evidence="1" id="KW-0472">Membrane</keyword>
<evidence type="ECO:0000313" key="2">
    <source>
        <dbReference type="EMBL" id="KFD51111.1"/>
    </source>
</evidence>
<name>A0A085N0T4_9BILA</name>
<keyword evidence="1" id="KW-0812">Transmembrane</keyword>
<dbReference type="Gene3D" id="1.20.140.150">
    <property type="match status" value="1"/>
</dbReference>
<feature type="transmembrane region" description="Helical" evidence="1">
    <location>
        <begin position="121"/>
        <end position="142"/>
    </location>
</feature>
<dbReference type="EMBL" id="KL363243">
    <property type="protein sequence ID" value="KFD51111.1"/>
    <property type="molecule type" value="Genomic_DNA"/>
</dbReference>
<keyword evidence="1" id="KW-1133">Transmembrane helix</keyword>
<evidence type="ECO:0000313" key="3">
    <source>
        <dbReference type="EMBL" id="KFD63080.1"/>
    </source>
</evidence>
<reference evidence="3 4" key="1">
    <citation type="journal article" date="2014" name="Nat. Genet.">
        <title>Genome and transcriptome of the porcine whipworm Trichuris suis.</title>
        <authorList>
            <person name="Jex A.R."/>
            <person name="Nejsum P."/>
            <person name="Schwarz E.M."/>
            <person name="Hu L."/>
            <person name="Young N.D."/>
            <person name="Hall R.S."/>
            <person name="Korhonen P.K."/>
            <person name="Liao S."/>
            <person name="Thamsborg S."/>
            <person name="Xia J."/>
            <person name="Xu P."/>
            <person name="Wang S."/>
            <person name="Scheerlinck J.P."/>
            <person name="Hofmann A."/>
            <person name="Sternberg P.W."/>
            <person name="Wang J."/>
            <person name="Gasser R.B."/>
        </authorList>
    </citation>
    <scope>NUCLEOTIDE SEQUENCE [LARGE SCALE GENOMIC DNA]</scope>
    <source>
        <strain evidence="3">DCEP-RM93F</strain>
        <strain evidence="2">DCEP-RM93M</strain>
    </source>
</reference>
<keyword evidence="4" id="KW-1185">Reference proteome</keyword>
<evidence type="ECO:0000256" key="1">
    <source>
        <dbReference type="SAM" id="Phobius"/>
    </source>
</evidence>
<dbReference type="Proteomes" id="UP000030764">
    <property type="component" value="Unassembled WGS sequence"/>
</dbReference>
<feature type="transmembrane region" description="Helical" evidence="1">
    <location>
        <begin position="12"/>
        <end position="29"/>
    </location>
</feature>
<organism evidence="3">
    <name type="scientific">Trichuris suis</name>
    <name type="common">pig whipworm</name>
    <dbReference type="NCBI Taxonomy" id="68888"/>
    <lineage>
        <taxon>Eukaryota</taxon>
        <taxon>Metazoa</taxon>
        <taxon>Ecdysozoa</taxon>
        <taxon>Nematoda</taxon>
        <taxon>Enoplea</taxon>
        <taxon>Dorylaimia</taxon>
        <taxon>Trichinellida</taxon>
        <taxon>Trichuridae</taxon>
        <taxon>Trichuris</taxon>
    </lineage>
</organism>
<accession>A0A085N0T4</accession>
<dbReference type="AlphaFoldDB" id="A0A085N0T4"/>
<protein>
    <submittedName>
        <fullName evidence="3">Uncharacterized protein</fullName>
    </submittedName>
</protein>
<sequence>MLRLIVPCTARLASILILVAMITPAWHVFRYDDYKLLREEGLIYDCFYGNTTEDFENESWLHSIEGCYLRHLLDIQSWFPFINQNSIEADLHVLLLLILSEVCSLAVAWKNKTNSKTRKDHVLLSFAFVAVLSSTSATVLFLHNARKAVTANSPLIGVHQSIGYSFWVLVFANFVHWTMLLTQLMYVIRGRDPSSE</sequence>
<evidence type="ECO:0000313" key="4">
    <source>
        <dbReference type="Proteomes" id="UP000030764"/>
    </source>
</evidence>
<dbReference type="EMBL" id="KL367581">
    <property type="protein sequence ID" value="KFD63080.1"/>
    <property type="molecule type" value="Genomic_DNA"/>
</dbReference>
<gene>
    <name evidence="2" type="ORF">M513_08011</name>
    <name evidence="3" type="ORF">M514_08011</name>
</gene>
<feature type="transmembrane region" description="Helical" evidence="1">
    <location>
        <begin position="91"/>
        <end position="109"/>
    </location>
</feature>